<feature type="region of interest" description="Disordered" evidence="1">
    <location>
        <begin position="78"/>
        <end position="105"/>
    </location>
</feature>
<keyword evidence="3" id="KW-1185">Reference proteome</keyword>
<protein>
    <submittedName>
        <fullName evidence="2">Uncharacterized protein</fullName>
    </submittedName>
</protein>
<dbReference type="EMBL" id="CAAGRJ010015871">
    <property type="protein sequence ID" value="VFV31667.1"/>
    <property type="molecule type" value="Genomic_DNA"/>
</dbReference>
<gene>
    <name evidence="2" type="ORF">LYPA_23C019988</name>
</gene>
<name>A0A485NGE8_LYNPA</name>
<proteinExistence type="predicted"/>
<organism evidence="2 3">
    <name type="scientific">Lynx pardinus</name>
    <name type="common">Iberian lynx</name>
    <name type="synonym">Felis pardina</name>
    <dbReference type="NCBI Taxonomy" id="191816"/>
    <lineage>
        <taxon>Eukaryota</taxon>
        <taxon>Metazoa</taxon>
        <taxon>Chordata</taxon>
        <taxon>Craniata</taxon>
        <taxon>Vertebrata</taxon>
        <taxon>Euteleostomi</taxon>
        <taxon>Mammalia</taxon>
        <taxon>Eutheria</taxon>
        <taxon>Laurasiatheria</taxon>
        <taxon>Carnivora</taxon>
        <taxon>Feliformia</taxon>
        <taxon>Felidae</taxon>
        <taxon>Felinae</taxon>
        <taxon>Lynx</taxon>
    </lineage>
</organism>
<sequence length="205" mass="22109">MRGSGDNGVLRLPSLWPGNFSLRSAVAHPSSVFSFRPLPASSLSVTEPQAAPLSRVLSQMRLFSPPLTSEELRLDPLRPSAGRSQRATAECRPHPGTPVDPRDCGRCQPAPEKVRQAVYQWHLGDDGKSQRTPGTRLPPQRPCSGTSECGRFAGSAGTRWPQQSLPNALPAVAPLFSVRPFPPEHRQVGSCRVAAFALPLSLHGI</sequence>
<feature type="region of interest" description="Disordered" evidence="1">
    <location>
        <begin position="125"/>
        <end position="159"/>
    </location>
</feature>
<reference evidence="2 3" key="1">
    <citation type="submission" date="2019-01" db="EMBL/GenBank/DDBJ databases">
        <authorList>
            <person name="Alioto T."/>
            <person name="Alioto T."/>
        </authorList>
    </citation>
    <scope>NUCLEOTIDE SEQUENCE [LARGE SCALE GENOMIC DNA]</scope>
</reference>
<evidence type="ECO:0000313" key="3">
    <source>
        <dbReference type="Proteomes" id="UP000386466"/>
    </source>
</evidence>
<dbReference type="Proteomes" id="UP000386466">
    <property type="component" value="Unassembled WGS sequence"/>
</dbReference>
<dbReference type="AlphaFoldDB" id="A0A485NGE8"/>
<evidence type="ECO:0000313" key="2">
    <source>
        <dbReference type="EMBL" id="VFV31667.1"/>
    </source>
</evidence>
<accession>A0A485NGE8</accession>
<evidence type="ECO:0000256" key="1">
    <source>
        <dbReference type="SAM" id="MobiDB-lite"/>
    </source>
</evidence>